<evidence type="ECO:0000313" key="6">
    <source>
        <dbReference type="Proteomes" id="UP000023152"/>
    </source>
</evidence>
<feature type="compositionally biased region" description="Acidic residues" evidence="3">
    <location>
        <begin position="212"/>
        <end position="236"/>
    </location>
</feature>
<evidence type="ECO:0000256" key="3">
    <source>
        <dbReference type="SAM" id="MobiDB-lite"/>
    </source>
</evidence>
<dbReference type="AlphaFoldDB" id="X6MP10"/>
<name>X6MP10_RETFI</name>
<reference evidence="5 6" key="1">
    <citation type="journal article" date="2013" name="Curr. Biol.">
        <title>The Genome of the Foraminiferan Reticulomyxa filosa.</title>
        <authorList>
            <person name="Glockner G."/>
            <person name="Hulsmann N."/>
            <person name="Schleicher M."/>
            <person name="Noegel A.A."/>
            <person name="Eichinger L."/>
            <person name="Gallinger C."/>
            <person name="Pawlowski J."/>
            <person name="Sierra R."/>
            <person name="Euteneuer U."/>
            <person name="Pillet L."/>
            <person name="Moustafa A."/>
            <person name="Platzer M."/>
            <person name="Groth M."/>
            <person name="Szafranski K."/>
            <person name="Schliwa M."/>
        </authorList>
    </citation>
    <scope>NUCLEOTIDE SEQUENCE [LARGE SCALE GENOMIC DNA]</scope>
</reference>
<dbReference type="InterPro" id="IPR006073">
    <property type="entry name" value="GTP-bd"/>
</dbReference>
<keyword evidence="2" id="KW-0342">GTP-binding</keyword>
<dbReference type="SUPFAM" id="SSF52540">
    <property type="entry name" value="P-loop containing nucleoside triphosphate hydrolases"/>
    <property type="match status" value="1"/>
</dbReference>
<keyword evidence="6" id="KW-1185">Reference proteome</keyword>
<dbReference type="PANTHER" id="PTHR45782">
    <property type="entry name" value="MITOCHONDRIAL RIBOSOME-ASSOCIATED GTPASE 1"/>
    <property type="match status" value="1"/>
</dbReference>
<evidence type="ECO:0000313" key="5">
    <source>
        <dbReference type="EMBL" id="ETO15366.1"/>
    </source>
</evidence>
<gene>
    <name evidence="5" type="ORF">RFI_21999</name>
</gene>
<evidence type="ECO:0000256" key="2">
    <source>
        <dbReference type="ARBA" id="ARBA00023134"/>
    </source>
</evidence>
<dbReference type="Proteomes" id="UP000023152">
    <property type="component" value="Unassembled WGS sequence"/>
</dbReference>
<sequence>MVKTLLENLRKQPVVVRQHFAFPTQINWYPGHMSKAMRQLKEHFYPRTHIILEVRDARIPISSEHPMFKPNERDEEEQKYSMVDKPRLVLFNKADILGLDRQKTASQYFVFVTCETKKKKKSEKFLAPNQKPLKVKSVKRNYVIGKADKYSRSFGKLVVGELQRLCKEHEIQGSANVVKNVSVKMQLNQLHKQQPQRVAKRSKRQTKNVNDDDRDDDNDDDIHDENDDDEEMEEREMESGHSKSALSSPTSPIMVAVMGYPNTGKSTVINALRALHHRKDSAVMGKRPGVTKHISYFKLSSDPVHMFLLDTPGIFVPNVQYQSLA</sequence>
<feature type="region of interest" description="Disordered" evidence="3">
    <location>
        <begin position="189"/>
        <end position="250"/>
    </location>
</feature>
<protein>
    <recommendedName>
        <fullName evidence="4">G domain-containing protein</fullName>
    </recommendedName>
</protein>
<dbReference type="PANTHER" id="PTHR45782:SF4">
    <property type="entry name" value="MITOCHONDRIAL RIBOSOME-ASSOCIATED GTPASE 1"/>
    <property type="match status" value="1"/>
</dbReference>
<keyword evidence="1" id="KW-0547">Nucleotide-binding</keyword>
<dbReference type="Pfam" id="PF01926">
    <property type="entry name" value="MMR_HSR1"/>
    <property type="match status" value="1"/>
</dbReference>
<dbReference type="GO" id="GO:0005739">
    <property type="term" value="C:mitochondrion"/>
    <property type="evidence" value="ECO:0007669"/>
    <property type="project" value="TreeGrafter"/>
</dbReference>
<proteinExistence type="predicted"/>
<accession>X6MP10</accession>
<organism evidence="5 6">
    <name type="scientific">Reticulomyxa filosa</name>
    <dbReference type="NCBI Taxonomy" id="46433"/>
    <lineage>
        <taxon>Eukaryota</taxon>
        <taxon>Sar</taxon>
        <taxon>Rhizaria</taxon>
        <taxon>Retaria</taxon>
        <taxon>Foraminifera</taxon>
        <taxon>Monothalamids</taxon>
        <taxon>Reticulomyxidae</taxon>
        <taxon>Reticulomyxa</taxon>
    </lineage>
</organism>
<dbReference type="EMBL" id="ASPP01019200">
    <property type="protein sequence ID" value="ETO15366.1"/>
    <property type="molecule type" value="Genomic_DNA"/>
</dbReference>
<dbReference type="GO" id="GO:0032543">
    <property type="term" value="P:mitochondrial translation"/>
    <property type="evidence" value="ECO:0007669"/>
    <property type="project" value="TreeGrafter"/>
</dbReference>
<dbReference type="Gene3D" id="3.40.50.300">
    <property type="entry name" value="P-loop containing nucleotide triphosphate hydrolases"/>
    <property type="match status" value="2"/>
</dbReference>
<evidence type="ECO:0000259" key="4">
    <source>
        <dbReference type="Pfam" id="PF01926"/>
    </source>
</evidence>
<dbReference type="OrthoDB" id="269151at2759"/>
<dbReference type="GO" id="GO:0003924">
    <property type="term" value="F:GTPase activity"/>
    <property type="evidence" value="ECO:0007669"/>
    <property type="project" value="TreeGrafter"/>
</dbReference>
<dbReference type="GO" id="GO:0005525">
    <property type="term" value="F:GTP binding"/>
    <property type="evidence" value="ECO:0007669"/>
    <property type="project" value="UniProtKB-KW"/>
</dbReference>
<comment type="caution">
    <text evidence="5">The sequence shown here is derived from an EMBL/GenBank/DDBJ whole genome shotgun (WGS) entry which is preliminary data.</text>
</comment>
<dbReference type="InterPro" id="IPR027417">
    <property type="entry name" value="P-loop_NTPase"/>
</dbReference>
<feature type="domain" description="G" evidence="4">
    <location>
        <begin position="255"/>
        <end position="315"/>
    </location>
</feature>
<evidence type="ECO:0000256" key="1">
    <source>
        <dbReference type="ARBA" id="ARBA00022741"/>
    </source>
</evidence>